<keyword evidence="2" id="KW-1185">Reference proteome</keyword>
<gene>
    <name evidence="1" type="ORF">T10_8110</name>
</gene>
<dbReference type="AlphaFoldDB" id="A0A0V1N972"/>
<accession>A0A0V1N972</accession>
<protein>
    <submittedName>
        <fullName evidence="1">Uncharacterized protein</fullName>
    </submittedName>
</protein>
<evidence type="ECO:0000313" key="1">
    <source>
        <dbReference type="EMBL" id="KRZ80538.1"/>
    </source>
</evidence>
<proteinExistence type="predicted"/>
<comment type="caution">
    <text evidence="1">The sequence shown here is derived from an EMBL/GenBank/DDBJ whole genome shotgun (WGS) entry which is preliminary data.</text>
</comment>
<dbReference type="EMBL" id="JYDO01000002">
    <property type="protein sequence ID" value="KRZ80538.1"/>
    <property type="molecule type" value="Genomic_DNA"/>
</dbReference>
<organism evidence="1 2">
    <name type="scientific">Trichinella papuae</name>
    <dbReference type="NCBI Taxonomy" id="268474"/>
    <lineage>
        <taxon>Eukaryota</taxon>
        <taxon>Metazoa</taxon>
        <taxon>Ecdysozoa</taxon>
        <taxon>Nematoda</taxon>
        <taxon>Enoplea</taxon>
        <taxon>Dorylaimia</taxon>
        <taxon>Trichinellida</taxon>
        <taxon>Trichinellidae</taxon>
        <taxon>Trichinella</taxon>
    </lineage>
</organism>
<evidence type="ECO:0000313" key="2">
    <source>
        <dbReference type="Proteomes" id="UP000054843"/>
    </source>
</evidence>
<reference evidence="1 2" key="1">
    <citation type="submission" date="2015-01" db="EMBL/GenBank/DDBJ databases">
        <title>Evolution of Trichinella species and genotypes.</title>
        <authorList>
            <person name="Korhonen P.K."/>
            <person name="Edoardo P."/>
            <person name="Giuseppe L.R."/>
            <person name="Gasser R.B."/>
        </authorList>
    </citation>
    <scope>NUCLEOTIDE SEQUENCE [LARGE SCALE GENOMIC DNA]</scope>
    <source>
        <strain evidence="1">ISS1980</strain>
    </source>
</reference>
<sequence length="133" mass="15335">MHIRFELILELFESRQVEFRQLVLWQPNRHLWLTRDTLDSTCHGASLTHAEFGIPTAASSLIYLLLEDPVEERPVVDRTPPPPVGFSRRTSTVFLSCETFILNTTCPNFTNSQVTENDPARRSRIQLRQNSIV</sequence>
<name>A0A0V1N972_9BILA</name>
<dbReference type="Proteomes" id="UP000054843">
    <property type="component" value="Unassembled WGS sequence"/>
</dbReference>